<dbReference type="GO" id="GO:0016779">
    <property type="term" value="F:nucleotidyltransferase activity"/>
    <property type="evidence" value="ECO:0007669"/>
    <property type="project" value="InterPro"/>
</dbReference>
<evidence type="ECO:0000313" key="3">
    <source>
        <dbReference type="Proteomes" id="UP000000851"/>
    </source>
</evidence>
<keyword evidence="3" id="KW-1185">Reference proteome</keyword>
<dbReference type="GO" id="GO:0051607">
    <property type="term" value="P:defense response to virus"/>
    <property type="evidence" value="ECO:0007669"/>
    <property type="project" value="UniProtKB-KW"/>
</dbReference>
<organism evidence="2 3">
    <name type="scientific">Catenulispora acidiphila (strain DSM 44928 / JCM 14897 / NBRC 102108 / NRRL B-24433 / ID139908)</name>
    <dbReference type="NCBI Taxonomy" id="479433"/>
    <lineage>
        <taxon>Bacteria</taxon>
        <taxon>Bacillati</taxon>
        <taxon>Actinomycetota</taxon>
        <taxon>Actinomycetes</taxon>
        <taxon>Catenulisporales</taxon>
        <taxon>Catenulisporaceae</taxon>
        <taxon>Catenulispora</taxon>
    </lineage>
</organism>
<dbReference type="InParanoid" id="C7Q8E9"/>
<reference evidence="2 3" key="1">
    <citation type="journal article" date="2009" name="Stand. Genomic Sci.">
        <title>Complete genome sequence of Catenulispora acidiphila type strain (ID 139908).</title>
        <authorList>
            <person name="Copeland A."/>
            <person name="Lapidus A."/>
            <person name="Glavina Del Rio T."/>
            <person name="Nolan M."/>
            <person name="Lucas S."/>
            <person name="Chen F."/>
            <person name="Tice H."/>
            <person name="Cheng J.F."/>
            <person name="Bruce D."/>
            <person name="Goodwin L."/>
            <person name="Pitluck S."/>
            <person name="Mikhailova N."/>
            <person name="Pati A."/>
            <person name="Ivanova N."/>
            <person name="Mavromatis K."/>
            <person name="Chen A."/>
            <person name="Palaniappan K."/>
            <person name="Chain P."/>
            <person name="Land M."/>
            <person name="Hauser L."/>
            <person name="Chang Y.J."/>
            <person name="Jeffries C.D."/>
            <person name="Chertkov O."/>
            <person name="Brettin T."/>
            <person name="Detter J.C."/>
            <person name="Han C."/>
            <person name="Ali Z."/>
            <person name="Tindall B.J."/>
            <person name="Goker M."/>
            <person name="Bristow J."/>
            <person name="Eisen J.A."/>
            <person name="Markowitz V."/>
            <person name="Hugenholtz P."/>
            <person name="Kyrpides N.C."/>
            <person name="Klenk H.P."/>
        </authorList>
    </citation>
    <scope>NUCLEOTIDE SEQUENCE [LARGE SCALE GENOMIC DNA]</scope>
    <source>
        <strain evidence="3">DSM 44928 / JCM 14897 / NBRC 102108 / NRRL B-24433 / ID139908</strain>
    </source>
</reference>
<accession>C7Q8E9</accession>
<dbReference type="STRING" id="479433.Caci_7308"/>
<dbReference type="OrthoDB" id="2082416at2"/>
<proteinExistence type="predicted"/>
<evidence type="ECO:0000256" key="1">
    <source>
        <dbReference type="ARBA" id="ARBA00023118"/>
    </source>
</evidence>
<dbReference type="InterPro" id="IPR006116">
    <property type="entry name" value="NT_2-5OAS_ClassI-CCAase"/>
</dbReference>
<dbReference type="SUPFAM" id="SSF81301">
    <property type="entry name" value="Nucleotidyltransferase"/>
    <property type="match status" value="1"/>
</dbReference>
<dbReference type="CDD" id="cd05400">
    <property type="entry name" value="NT_2-5OAS_ClassI-CCAase"/>
    <property type="match status" value="1"/>
</dbReference>
<dbReference type="Proteomes" id="UP000000851">
    <property type="component" value="Chromosome"/>
</dbReference>
<keyword evidence="1" id="KW-0051">Antiviral defense</keyword>
<dbReference type="InterPro" id="IPR043519">
    <property type="entry name" value="NT_sf"/>
</dbReference>
<name>C7Q8E9_CATAD</name>
<dbReference type="Gene3D" id="3.30.460.10">
    <property type="entry name" value="Beta Polymerase, domain 2"/>
    <property type="match status" value="1"/>
</dbReference>
<gene>
    <name evidence="2" type="ordered locus">Caci_7308</name>
</gene>
<dbReference type="RefSeq" id="WP_015795865.1">
    <property type="nucleotide sequence ID" value="NC_013131.1"/>
</dbReference>
<dbReference type="EMBL" id="CP001700">
    <property type="protein sequence ID" value="ACU76137.1"/>
    <property type="molecule type" value="Genomic_DNA"/>
</dbReference>
<evidence type="ECO:0000313" key="2">
    <source>
        <dbReference type="EMBL" id="ACU76137.1"/>
    </source>
</evidence>
<dbReference type="AlphaFoldDB" id="C7Q8E9"/>
<protein>
    <recommendedName>
        <fullName evidence="4">Nucleotidyltransferase</fullName>
    </recommendedName>
</protein>
<dbReference type="KEGG" id="cai:Caci_7308"/>
<sequence length="288" mass="31327">MASDATEGFNTCLRWLTPSDAERSKASTHRAGIEAKLSSKFGLYRMFESGSFSNGTGVSGRSDTDLFASLKSSKPSLGSSSLSAVRYALLERFPSTSITVRTPAVVLNFGNGYERVEVIPAYAVGTTNGFTKYSIPGVTSDWMESTPQAHLAYVNGSNAKPSQGNAKALARLLKAWKYYQNVPISSFYLEMRAAAYTRTQSSIYYWMDIYFLLSSLQTTSLAAMNDPTGTTGSIRPCSSDATKQVALSKLDTAVTRAKKAFDAAKDGKMKVAFDNWDLLFGGNFPAYY</sequence>
<evidence type="ECO:0008006" key="4">
    <source>
        <dbReference type="Google" id="ProtNLM"/>
    </source>
</evidence>
<dbReference type="Pfam" id="PF18144">
    <property type="entry name" value="SMODS"/>
    <property type="match status" value="1"/>
</dbReference>
<dbReference type="HOGENOM" id="CLU_962831_0_0_11"/>
<dbReference type="eggNOG" id="COG1746">
    <property type="taxonomic scope" value="Bacteria"/>
</dbReference>